<dbReference type="RefSeq" id="WP_083479873.1">
    <property type="nucleotide sequence ID" value="NZ_LKET01000032.1"/>
</dbReference>
<dbReference type="GO" id="GO:0003723">
    <property type="term" value="F:RNA binding"/>
    <property type="evidence" value="ECO:0007669"/>
    <property type="project" value="UniProtKB-KW"/>
</dbReference>
<dbReference type="GO" id="GO:0046872">
    <property type="term" value="F:metal ion binding"/>
    <property type="evidence" value="ECO:0007669"/>
    <property type="project" value="UniProtKB-KW"/>
</dbReference>
<dbReference type="SUPFAM" id="SSF50249">
    <property type="entry name" value="Nucleic acid-binding proteins"/>
    <property type="match status" value="1"/>
</dbReference>
<gene>
    <name evidence="7" type="primary">rng</name>
    <name evidence="7" type="ORF">OXPF_23350</name>
</gene>
<evidence type="ECO:0000256" key="2">
    <source>
        <dbReference type="ARBA" id="ARBA00022723"/>
    </source>
</evidence>
<dbReference type="CDD" id="cd04453">
    <property type="entry name" value="S1_RNase_E"/>
    <property type="match status" value="1"/>
</dbReference>
<dbReference type="Gene3D" id="2.40.50.140">
    <property type="entry name" value="Nucleic acid-binding proteins"/>
    <property type="match status" value="1"/>
</dbReference>
<dbReference type="PANTHER" id="PTHR30001:SF0">
    <property type="entry name" value="RIBONUCLEASE G"/>
    <property type="match status" value="1"/>
</dbReference>
<dbReference type="SMART" id="SM00316">
    <property type="entry name" value="S1"/>
    <property type="match status" value="1"/>
</dbReference>
<keyword evidence="4" id="KW-0460">Magnesium</keyword>
<evidence type="ECO:0000259" key="6">
    <source>
        <dbReference type="PROSITE" id="PS50126"/>
    </source>
</evidence>
<dbReference type="InterPro" id="IPR019307">
    <property type="entry name" value="RNA-bd_AU-1/RNase_E/G"/>
</dbReference>
<feature type="domain" description="S1 motif" evidence="6">
    <location>
        <begin position="38"/>
        <end position="117"/>
    </location>
</feature>
<proteinExistence type="predicted"/>
<dbReference type="PANTHER" id="PTHR30001">
    <property type="entry name" value="RIBONUCLEASE"/>
    <property type="match status" value="1"/>
</dbReference>
<dbReference type="GO" id="GO:0006364">
    <property type="term" value="P:rRNA processing"/>
    <property type="evidence" value="ECO:0007669"/>
    <property type="project" value="TreeGrafter"/>
</dbReference>
<protein>
    <submittedName>
        <fullName evidence="7">Ribonuclease G</fullName>
        <ecNumber evidence="7">3.1.26.-</ecNumber>
    </submittedName>
</protein>
<dbReference type="GO" id="GO:0005737">
    <property type="term" value="C:cytoplasm"/>
    <property type="evidence" value="ECO:0007669"/>
    <property type="project" value="TreeGrafter"/>
</dbReference>
<keyword evidence="3 7" id="KW-0378">Hydrolase</keyword>
<dbReference type="GO" id="GO:0016787">
    <property type="term" value="F:hydrolase activity"/>
    <property type="evidence" value="ECO:0007669"/>
    <property type="project" value="UniProtKB-KW"/>
</dbReference>
<dbReference type="AlphaFoldDB" id="A0A0P8WNN7"/>
<dbReference type="InterPro" id="IPR004659">
    <property type="entry name" value="RNase_E/G"/>
</dbReference>
<comment type="caution">
    <text evidence="7">The sequence shown here is derived from an EMBL/GenBank/DDBJ whole genome shotgun (WGS) entry which is preliminary data.</text>
</comment>
<evidence type="ECO:0000313" key="8">
    <source>
        <dbReference type="Proteomes" id="UP000050326"/>
    </source>
</evidence>
<name>A0A0P8WNN7_9CLOT</name>
<keyword evidence="8" id="KW-1185">Reference proteome</keyword>
<comment type="cofactor">
    <cofactor evidence="1">
        <name>Mg(2+)</name>
        <dbReference type="ChEBI" id="CHEBI:18420"/>
    </cofactor>
</comment>
<dbReference type="PROSITE" id="PS50126">
    <property type="entry name" value="S1"/>
    <property type="match status" value="1"/>
</dbReference>
<evidence type="ECO:0000256" key="1">
    <source>
        <dbReference type="ARBA" id="ARBA00001946"/>
    </source>
</evidence>
<dbReference type="OrthoDB" id="9804278at2"/>
<dbReference type="Proteomes" id="UP000050326">
    <property type="component" value="Unassembled WGS sequence"/>
</dbReference>
<evidence type="ECO:0000256" key="5">
    <source>
        <dbReference type="ARBA" id="ARBA00022884"/>
    </source>
</evidence>
<dbReference type="Pfam" id="PF10150">
    <property type="entry name" value="RNase_E_G"/>
    <property type="match status" value="1"/>
</dbReference>
<keyword evidence="5" id="KW-0694">RNA-binding</keyword>
<dbReference type="Gene3D" id="3.40.1260.20">
    <property type="entry name" value="Ribonuclease E, catalytic domain"/>
    <property type="match status" value="1"/>
</dbReference>
<dbReference type="EMBL" id="LKET01000032">
    <property type="protein sequence ID" value="KPU44167.1"/>
    <property type="molecule type" value="Genomic_DNA"/>
</dbReference>
<organism evidence="7 8">
    <name type="scientific">Oxobacter pfennigii</name>
    <dbReference type="NCBI Taxonomy" id="36849"/>
    <lineage>
        <taxon>Bacteria</taxon>
        <taxon>Bacillati</taxon>
        <taxon>Bacillota</taxon>
        <taxon>Clostridia</taxon>
        <taxon>Eubacteriales</taxon>
        <taxon>Clostridiaceae</taxon>
        <taxon>Oxobacter</taxon>
    </lineage>
</organism>
<dbReference type="InterPro" id="IPR012340">
    <property type="entry name" value="NA-bd_OB-fold"/>
</dbReference>
<evidence type="ECO:0000256" key="3">
    <source>
        <dbReference type="ARBA" id="ARBA00022801"/>
    </source>
</evidence>
<keyword evidence="2" id="KW-0479">Metal-binding</keyword>
<dbReference type="EC" id="3.1.26.-" evidence="7"/>
<dbReference type="STRING" id="36849.OXPF_23350"/>
<sequence>MNEIYIDAGRSEFRAVVLDDGELAEIHIDRQNKEAVSGNIYKGRVENVLPGMQAAFIDIGLQRNAFLYVKDALPYNLYGSHGKDEISIKSILNIGDEIIVQVSKEPSGGKGARVTTHIAIPGRFMVLMPGIDYIGISRRIEDEEERHRLKDLANKLKPQNAGIIVRTEAEGKTEEDFTEDINFLLILSNKIYSEFNVVKAPRLLHKDMDLVYKSLRDLFTRNTKKLVINDLNSYKRAQELIGFFSPSQKKDIEYYEGSANIFDAYGIEGKIEKALSRKVWLKSGGYIVIDHTEALTSIDVNTGKFTGSISLKDTVLSTNKEAAKEIARQLRIRDIGGIVIIDFIDMENPEHRQMVVDILRKELKKDRTKSSVLGITQLGLVEMTRKKAGKRLNSILQKNCPLCQGSGRILDEECMVQRLENKLEQIVKESDAPGILIEVNDAVEHYLKNSYIDYAKSLEDTYKRRIILKGFSNIDYSVVNIKLLDQNEINTEHKNPVNEGDKIEIRALKSKYINASKRQKIMDGIVSEVLYNQNGEVDKIMVDISNKG</sequence>
<evidence type="ECO:0000313" key="7">
    <source>
        <dbReference type="EMBL" id="KPU44167.1"/>
    </source>
</evidence>
<dbReference type="InterPro" id="IPR003029">
    <property type="entry name" value="S1_domain"/>
</dbReference>
<dbReference type="PATRIC" id="fig|36849.3.peg.2460"/>
<accession>A0A0P8WNN7</accession>
<dbReference type="NCBIfam" id="TIGR00757">
    <property type="entry name" value="RNaseEG"/>
    <property type="match status" value="1"/>
</dbReference>
<dbReference type="GO" id="GO:0004540">
    <property type="term" value="F:RNA nuclease activity"/>
    <property type="evidence" value="ECO:0007669"/>
    <property type="project" value="InterPro"/>
</dbReference>
<reference evidence="7 8" key="1">
    <citation type="submission" date="2015-09" db="EMBL/GenBank/DDBJ databases">
        <title>Genome sequence of Oxobacter pfennigii DSM 3222.</title>
        <authorList>
            <person name="Poehlein A."/>
            <person name="Bengelsdorf F.R."/>
            <person name="Schiel-Bengelsdorf B."/>
            <person name="Duerre P."/>
            <person name="Daniel R."/>
        </authorList>
    </citation>
    <scope>NUCLEOTIDE SEQUENCE [LARGE SCALE GENOMIC DNA]</scope>
    <source>
        <strain evidence="7 8">DSM 3222</strain>
    </source>
</reference>
<evidence type="ECO:0000256" key="4">
    <source>
        <dbReference type="ARBA" id="ARBA00022842"/>
    </source>
</evidence>